<dbReference type="EMBL" id="RJTM01000112">
    <property type="protein sequence ID" value="RNL82495.1"/>
    <property type="molecule type" value="Genomic_DNA"/>
</dbReference>
<dbReference type="RefSeq" id="WP_123217227.1">
    <property type="nucleotide sequence ID" value="NZ_RJTM01000112.1"/>
</dbReference>
<comment type="caution">
    <text evidence="1">The sequence shown here is derived from an EMBL/GenBank/DDBJ whole genome shotgun (WGS) entry which is preliminary data.</text>
</comment>
<reference evidence="1 2" key="1">
    <citation type="submission" date="2018-10" db="EMBL/GenBank/DDBJ databases">
        <title>Sinomicrobium pectinilyticum sp. nov., a pectinase-producing bacterium isolated from alkaline and saline soil, and emended description of the genus Sinomicrobium.</title>
        <authorList>
            <person name="Cheng B."/>
            <person name="Li C."/>
            <person name="Lai Q."/>
            <person name="Du M."/>
            <person name="Shao Z."/>
            <person name="Xu P."/>
            <person name="Yang C."/>
        </authorList>
    </citation>
    <scope>NUCLEOTIDE SEQUENCE [LARGE SCALE GENOMIC DNA]</scope>
    <source>
        <strain evidence="1 2">5DNS001</strain>
    </source>
</reference>
<protein>
    <submittedName>
        <fullName evidence="1">Uncharacterized protein</fullName>
    </submittedName>
</protein>
<organism evidence="1 2">
    <name type="scientific">Sinomicrobium pectinilyticum</name>
    <dbReference type="NCBI Taxonomy" id="1084421"/>
    <lineage>
        <taxon>Bacteria</taxon>
        <taxon>Pseudomonadati</taxon>
        <taxon>Bacteroidota</taxon>
        <taxon>Flavobacteriia</taxon>
        <taxon>Flavobacteriales</taxon>
        <taxon>Flavobacteriaceae</taxon>
        <taxon>Sinomicrobium</taxon>
    </lineage>
</organism>
<dbReference type="AlphaFoldDB" id="A0A3N0E3T1"/>
<keyword evidence="2" id="KW-1185">Reference proteome</keyword>
<accession>A0A3N0E3T1</accession>
<dbReference type="Proteomes" id="UP000267469">
    <property type="component" value="Unassembled WGS sequence"/>
</dbReference>
<gene>
    <name evidence="1" type="ORF">ED312_17000</name>
</gene>
<evidence type="ECO:0000313" key="2">
    <source>
        <dbReference type="Proteomes" id="UP000267469"/>
    </source>
</evidence>
<dbReference type="OrthoDB" id="6400902at2"/>
<sequence>MTKSLVFFLVAVLYWSMGQKTPQDPIRYFRKQTINRPIAGVKARTVSLEEEMPNDSLFQHLSADGVPVYYTREVKTAVCFDNKCRQLVITLFWNPTGRYLGFELPENEFLSKKDHDPFTDKEYQRLNELLADPDLPLGKITFNELVLTSTPLKGELDGVSGATSENLLQYVIEGAAYTTYKLYTILYGPTQQLVRDWTMQCWGKEFMLEVIRSNNLYDVFWGLENVKGKLKEYPRLQEQVLDMIRSENYSLSEKAIHALEPKDLENITVQLKLLESLNGLDFGRKKRILELFGETSQLFPETVEQFNSRISDMEIPLKVLILEIFKEHEVVDGTTLHTVNGLAHSGNPYISRKAKEYLAWSGNKKE</sequence>
<evidence type="ECO:0000313" key="1">
    <source>
        <dbReference type="EMBL" id="RNL82495.1"/>
    </source>
</evidence>
<name>A0A3N0E3T1_SINP1</name>
<proteinExistence type="predicted"/>